<evidence type="ECO:0000313" key="1">
    <source>
        <dbReference type="EMBL" id="KAJ7201589.1"/>
    </source>
</evidence>
<comment type="caution">
    <text evidence="1">The sequence shown here is derived from an EMBL/GenBank/DDBJ whole genome shotgun (WGS) entry which is preliminary data.</text>
</comment>
<organism evidence="1 2">
    <name type="scientific">Mycena pura</name>
    <dbReference type="NCBI Taxonomy" id="153505"/>
    <lineage>
        <taxon>Eukaryota</taxon>
        <taxon>Fungi</taxon>
        <taxon>Dikarya</taxon>
        <taxon>Basidiomycota</taxon>
        <taxon>Agaricomycotina</taxon>
        <taxon>Agaricomycetes</taxon>
        <taxon>Agaricomycetidae</taxon>
        <taxon>Agaricales</taxon>
        <taxon>Marasmiineae</taxon>
        <taxon>Mycenaceae</taxon>
        <taxon>Mycena</taxon>
    </lineage>
</organism>
<dbReference type="AlphaFoldDB" id="A0AAD6VAI4"/>
<sequence>MPQKKATVWSRMKNLPHLDKLIHTPKKAIKRLRELLTIAQHKEKYEAMKQEGRSELKVGSIVAQSSLLFYLE</sequence>
<dbReference type="EMBL" id="JARJCW010000058">
    <property type="protein sequence ID" value="KAJ7201589.1"/>
    <property type="molecule type" value="Genomic_DNA"/>
</dbReference>
<accession>A0AAD6VAI4</accession>
<keyword evidence="2" id="KW-1185">Reference proteome</keyword>
<dbReference type="Proteomes" id="UP001219525">
    <property type="component" value="Unassembled WGS sequence"/>
</dbReference>
<protein>
    <submittedName>
        <fullName evidence="1">Uncharacterized protein</fullName>
    </submittedName>
</protein>
<gene>
    <name evidence="1" type="ORF">GGX14DRAFT_571238</name>
</gene>
<evidence type="ECO:0000313" key="2">
    <source>
        <dbReference type="Proteomes" id="UP001219525"/>
    </source>
</evidence>
<proteinExistence type="predicted"/>
<name>A0AAD6VAI4_9AGAR</name>
<reference evidence="1" key="1">
    <citation type="submission" date="2023-03" db="EMBL/GenBank/DDBJ databases">
        <title>Massive genome expansion in bonnet fungi (Mycena s.s.) driven by repeated elements and novel gene families across ecological guilds.</title>
        <authorList>
            <consortium name="Lawrence Berkeley National Laboratory"/>
            <person name="Harder C.B."/>
            <person name="Miyauchi S."/>
            <person name="Viragh M."/>
            <person name="Kuo A."/>
            <person name="Thoen E."/>
            <person name="Andreopoulos B."/>
            <person name="Lu D."/>
            <person name="Skrede I."/>
            <person name="Drula E."/>
            <person name="Henrissat B."/>
            <person name="Morin E."/>
            <person name="Kohler A."/>
            <person name="Barry K."/>
            <person name="LaButti K."/>
            <person name="Morin E."/>
            <person name="Salamov A."/>
            <person name="Lipzen A."/>
            <person name="Mereny Z."/>
            <person name="Hegedus B."/>
            <person name="Baldrian P."/>
            <person name="Stursova M."/>
            <person name="Weitz H."/>
            <person name="Taylor A."/>
            <person name="Grigoriev I.V."/>
            <person name="Nagy L.G."/>
            <person name="Martin F."/>
            <person name="Kauserud H."/>
        </authorList>
    </citation>
    <scope>NUCLEOTIDE SEQUENCE</scope>
    <source>
        <strain evidence="1">9144</strain>
    </source>
</reference>